<dbReference type="KEGG" id="avu:BK816_07535"/>
<dbReference type="Proteomes" id="UP000176288">
    <property type="component" value="Chromosome"/>
</dbReference>
<name>A0A1D9MLI7_9ACTO</name>
<reference evidence="3 4" key="1">
    <citation type="submission" date="2016-10" db="EMBL/GenBank/DDBJ databases">
        <title>Actinomyces aegypiusis sp. nov., isolated from the Aegypius monachus in Qinghai Tibet Plateau China.</title>
        <authorList>
            <person name="Wang Y."/>
        </authorList>
    </citation>
    <scope>NUCLEOTIDE SEQUENCE [LARGE SCALE GENOMIC DNA]</scope>
    <source>
        <strain evidence="3 4">VUL4_3</strain>
    </source>
</reference>
<proteinExistence type="predicted"/>
<sequence>MNRTITRSLFTTFSTLAVVGSVLVATPPTARADYDDWDGWGSQCTRSRFNAEKNSFAADKYIDTKVSVKLTKDPGSKAPALKNVDVVSGPSTRFCNMGAGGPETRSMQYGKTVTFSDGISTPIFNPYHMASFSLDLPGQKATNTKEGWVLTKGQCSDGKKTFELEEQSLTRSLENKNRSQYLARYVAPKGVTKPLKCNVELRWARPAGMIIRSEFGNKDQHVYHFEAVDPGNGASLDTTTRNTRGKFIKTGKYLITARGGNPGNVISKWSCTKRFRNGQNRFPVTTVKTRSGWVVDVPSNVEVFCAPEFNRIQPKNVQRVMKAAVPPQLKVSGVTVDVDAKTQFAGEISWLKSNKITTGWHVTKSWDVITKDEKGKVISRVKQSEKATEFRPLLNIERGAMAAFLYRLAGSPKVNVTKAPFKDIPKNHQFAKAITWMKNMDITGGWRDGTFRSDAPVDRNAMAAFLYRFRIKYPSKVSADIISVPLPGTNVRASFKDTGSDFFKPQIEWLAQTKISTGWPDKTFRPTTPIKRDAMAAFLYRLTHNRVK</sequence>
<dbReference type="PANTHER" id="PTHR43308">
    <property type="entry name" value="OUTER MEMBRANE PROTEIN ALPHA-RELATED"/>
    <property type="match status" value="1"/>
</dbReference>
<dbReference type="AlphaFoldDB" id="A0A1D9MLI7"/>
<accession>A0A1D9MLI7</accession>
<dbReference type="Pfam" id="PF00395">
    <property type="entry name" value="SLH"/>
    <property type="match status" value="2"/>
</dbReference>
<keyword evidence="4" id="KW-1185">Reference proteome</keyword>
<dbReference type="InterPro" id="IPR001119">
    <property type="entry name" value="SLH_dom"/>
</dbReference>
<feature type="signal peptide" evidence="1">
    <location>
        <begin position="1"/>
        <end position="32"/>
    </location>
</feature>
<evidence type="ECO:0000313" key="3">
    <source>
        <dbReference type="EMBL" id="AOZ73162.1"/>
    </source>
</evidence>
<dbReference type="PROSITE" id="PS51272">
    <property type="entry name" value="SLH"/>
    <property type="match status" value="3"/>
</dbReference>
<evidence type="ECO:0000313" key="4">
    <source>
        <dbReference type="Proteomes" id="UP000176288"/>
    </source>
</evidence>
<dbReference type="InterPro" id="IPR051465">
    <property type="entry name" value="Cell_Envelope_Struct_Comp"/>
</dbReference>
<dbReference type="STRING" id="1912795.BK816_07535"/>
<dbReference type="EMBL" id="CP017812">
    <property type="protein sequence ID" value="AOZ73162.1"/>
    <property type="molecule type" value="Genomic_DNA"/>
</dbReference>
<keyword evidence="1" id="KW-0732">Signal</keyword>
<gene>
    <name evidence="3" type="ORF">BK816_07535</name>
</gene>
<evidence type="ECO:0000259" key="2">
    <source>
        <dbReference type="PROSITE" id="PS51272"/>
    </source>
</evidence>
<organism evidence="3 4">
    <name type="scientific">Boudabousia tangfeifanii</name>
    <dbReference type="NCBI Taxonomy" id="1912795"/>
    <lineage>
        <taxon>Bacteria</taxon>
        <taxon>Bacillati</taxon>
        <taxon>Actinomycetota</taxon>
        <taxon>Actinomycetes</taxon>
        <taxon>Actinomycetales</taxon>
        <taxon>Actinomycetaceae</taxon>
        <taxon>Boudabousia</taxon>
    </lineage>
</organism>
<feature type="chain" id="PRO_5009443826" description="SLH domain-containing protein" evidence="1">
    <location>
        <begin position="33"/>
        <end position="548"/>
    </location>
</feature>
<feature type="domain" description="SLH" evidence="2">
    <location>
        <begin position="417"/>
        <end position="480"/>
    </location>
</feature>
<dbReference type="RefSeq" id="WP_071164625.1">
    <property type="nucleotide sequence ID" value="NZ_CP017812.1"/>
</dbReference>
<dbReference type="OrthoDB" id="9764271at2"/>
<feature type="domain" description="SLH" evidence="2">
    <location>
        <begin position="490"/>
        <end position="548"/>
    </location>
</feature>
<evidence type="ECO:0000256" key="1">
    <source>
        <dbReference type="SAM" id="SignalP"/>
    </source>
</evidence>
<feature type="domain" description="SLH" evidence="2">
    <location>
        <begin position="331"/>
        <end position="416"/>
    </location>
</feature>
<protein>
    <recommendedName>
        <fullName evidence="2">SLH domain-containing protein</fullName>
    </recommendedName>
</protein>